<evidence type="ECO:0000313" key="2">
    <source>
        <dbReference type="Proteomes" id="UP000480570"/>
    </source>
</evidence>
<accession>A0A7C9IPD5</accession>
<name>A0A7C9IPD5_9LACO</name>
<dbReference type="AlphaFoldDB" id="A0A7C9IPD5"/>
<gene>
    <name evidence="1" type="ORF">GB992_00735</name>
</gene>
<proteinExistence type="predicted"/>
<sequence length="91" mass="10444">MALNIKIDDTYSITSDAYNIILNKKSRGKIGSTTQTYYPNVRMALIEYRRRSATGGSILVETLDKYLEELQNSENRISKILDGFETKEDIF</sequence>
<dbReference type="Proteomes" id="UP000480570">
    <property type="component" value="Unassembled WGS sequence"/>
</dbReference>
<organism evidence="1 2">
    <name type="scientific">Furfurilactobacillus rossiae</name>
    <dbReference type="NCBI Taxonomy" id="231049"/>
    <lineage>
        <taxon>Bacteria</taxon>
        <taxon>Bacillati</taxon>
        <taxon>Bacillota</taxon>
        <taxon>Bacilli</taxon>
        <taxon>Lactobacillales</taxon>
        <taxon>Lactobacillaceae</taxon>
        <taxon>Furfurilactobacillus</taxon>
    </lineage>
</organism>
<reference evidence="1 2" key="1">
    <citation type="journal article" date="2019" name="Appl. Environ. Microbiol.">
        <title>Genetic determinants of hydroxycinnamic acid metabolism in heterofermentative lactobacilli.</title>
        <authorList>
            <person name="Gaur G."/>
            <person name="Oh J.H."/>
            <person name="Filannino P."/>
            <person name="Gobbetti M."/>
            <person name="van Pijkeren J.P."/>
            <person name="Ganzle M.G."/>
        </authorList>
    </citation>
    <scope>NUCLEOTIDE SEQUENCE [LARGE SCALE GENOMIC DNA]</scope>
    <source>
        <strain evidence="1 2">FUA3583</strain>
    </source>
</reference>
<evidence type="ECO:0000313" key="1">
    <source>
        <dbReference type="EMBL" id="MYV04436.1"/>
    </source>
</evidence>
<comment type="caution">
    <text evidence="1">The sequence shown here is derived from an EMBL/GenBank/DDBJ whole genome shotgun (WGS) entry which is preliminary data.</text>
</comment>
<protein>
    <submittedName>
        <fullName evidence="1">Uncharacterized protein</fullName>
    </submittedName>
</protein>
<dbReference type="EMBL" id="WEZT01000002">
    <property type="protein sequence ID" value="MYV04436.1"/>
    <property type="molecule type" value="Genomic_DNA"/>
</dbReference>